<dbReference type="EC" id="6.3.4.19" evidence="8"/>
<proteinExistence type="inferred from homology"/>
<evidence type="ECO:0000259" key="9">
    <source>
        <dbReference type="SMART" id="SM00977"/>
    </source>
</evidence>
<dbReference type="RefSeq" id="WP_072913440.1">
    <property type="nucleotide sequence ID" value="NZ_FQYQ01000004.1"/>
</dbReference>
<dbReference type="InterPro" id="IPR012094">
    <property type="entry name" value="tRNA_Ile_lys_synt"/>
</dbReference>
<dbReference type="EMBL" id="FQYQ01000004">
    <property type="protein sequence ID" value="SHI71715.1"/>
    <property type="molecule type" value="Genomic_DNA"/>
</dbReference>
<dbReference type="AlphaFoldDB" id="A0A1M6DF14"/>
<evidence type="ECO:0000256" key="8">
    <source>
        <dbReference type="HAMAP-Rule" id="MF_01161"/>
    </source>
</evidence>
<dbReference type="InterPro" id="IPR012796">
    <property type="entry name" value="Lysidine-tRNA-synth_C"/>
</dbReference>
<protein>
    <recommendedName>
        <fullName evidence="8">tRNA(Ile)-lysidine synthase</fullName>
        <ecNumber evidence="8">6.3.4.19</ecNumber>
    </recommendedName>
    <alternativeName>
        <fullName evidence="8">tRNA(Ile)-2-lysyl-cytidine synthase</fullName>
    </alternativeName>
    <alternativeName>
        <fullName evidence="8">tRNA(Ile)-lysidine synthetase</fullName>
    </alternativeName>
</protein>
<dbReference type="PANTHER" id="PTHR43033:SF1">
    <property type="entry name" value="TRNA(ILE)-LYSIDINE SYNTHASE-RELATED"/>
    <property type="match status" value="1"/>
</dbReference>
<organism evidence="10 11">
    <name type="scientific">Pseudobutyrivibrio xylanivorans DSM 14809</name>
    <dbReference type="NCBI Taxonomy" id="1123012"/>
    <lineage>
        <taxon>Bacteria</taxon>
        <taxon>Bacillati</taxon>
        <taxon>Bacillota</taxon>
        <taxon>Clostridia</taxon>
        <taxon>Lachnospirales</taxon>
        <taxon>Lachnospiraceae</taxon>
        <taxon>Pseudobutyrivibrio</taxon>
    </lineage>
</organism>
<comment type="catalytic activity">
    <reaction evidence="7 8">
        <text>cytidine(34) in tRNA(Ile2) + L-lysine + ATP = lysidine(34) in tRNA(Ile2) + AMP + diphosphate + H(+)</text>
        <dbReference type="Rhea" id="RHEA:43744"/>
        <dbReference type="Rhea" id="RHEA-COMP:10625"/>
        <dbReference type="Rhea" id="RHEA-COMP:10670"/>
        <dbReference type="ChEBI" id="CHEBI:15378"/>
        <dbReference type="ChEBI" id="CHEBI:30616"/>
        <dbReference type="ChEBI" id="CHEBI:32551"/>
        <dbReference type="ChEBI" id="CHEBI:33019"/>
        <dbReference type="ChEBI" id="CHEBI:82748"/>
        <dbReference type="ChEBI" id="CHEBI:83665"/>
        <dbReference type="ChEBI" id="CHEBI:456215"/>
        <dbReference type="EC" id="6.3.4.19"/>
    </reaction>
</comment>
<dbReference type="NCBIfam" id="TIGR02432">
    <property type="entry name" value="lysidine_TilS_N"/>
    <property type="match status" value="1"/>
</dbReference>
<comment type="domain">
    <text evidence="8">The N-terminal region contains the highly conserved SGGXDS motif, predicted to be a P-loop motif involved in ATP binding.</text>
</comment>
<evidence type="ECO:0000313" key="11">
    <source>
        <dbReference type="Proteomes" id="UP000184185"/>
    </source>
</evidence>
<dbReference type="SMART" id="SM00977">
    <property type="entry name" value="TilS_C"/>
    <property type="match status" value="1"/>
</dbReference>
<dbReference type="InterPro" id="IPR014729">
    <property type="entry name" value="Rossmann-like_a/b/a_fold"/>
</dbReference>
<keyword evidence="2 8" id="KW-0963">Cytoplasm</keyword>
<dbReference type="GO" id="GO:0006400">
    <property type="term" value="P:tRNA modification"/>
    <property type="evidence" value="ECO:0007669"/>
    <property type="project" value="UniProtKB-UniRule"/>
</dbReference>
<evidence type="ECO:0000256" key="5">
    <source>
        <dbReference type="ARBA" id="ARBA00022741"/>
    </source>
</evidence>
<sequence>MTIGSFLDKKKIRDYIQKNNMLNKGDRVVLGLSGGPDSVCLFFVLLALKEEYDLEIHALHVNHCIREGDADEDQAYVESLCRDFEVPLKVVRVDIPAMVAESGRSTEEEARMARYEAFEAYAKELEGNSAERTVKIAIAHNADDNAETVLFHMARGTGLDGMCGIAPTRGRIIRPLLEIPKAEIMEFIQDNEIAYCVDETNSEVTYDRNRIRHNILPELSEINSKALEHITDMTNRLMEVADYISLEAKGLLAIAKDDGDKLRKRAFVTAPRVIASQALKEYLSGFMPNQKDVSAVHIESIMGLLSEEGERQVQLPYKKTLIISYEHLYVIDEEEEEDPKGTISYREFDLEPGMKYPTSTYTKWFDCDRITDNVVIRTRAEGDYLTIDSAGNHKSIQDYFVDEKIPRHMRDKIILVCDGSHVMWVVGYRISEYYKISNNTTRVLEIVYGGIGNE</sequence>
<dbReference type="SUPFAM" id="SSF56037">
    <property type="entry name" value="PheT/TilS domain"/>
    <property type="match status" value="1"/>
</dbReference>
<keyword evidence="11" id="KW-1185">Reference proteome</keyword>
<accession>A0A1M6DF14</accession>
<comment type="subcellular location">
    <subcellularLocation>
        <location evidence="1 8">Cytoplasm</location>
    </subcellularLocation>
</comment>
<dbReference type="Proteomes" id="UP000184185">
    <property type="component" value="Unassembled WGS sequence"/>
</dbReference>
<dbReference type="GO" id="GO:0032267">
    <property type="term" value="F:tRNA(Ile)-lysidine synthase activity"/>
    <property type="evidence" value="ECO:0007669"/>
    <property type="project" value="UniProtKB-EC"/>
</dbReference>
<feature type="binding site" evidence="8">
    <location>
        <begin position="33"/>
        <end position="38"/>
    </location>
    <ligand>
        <name>ATP</name>
        <dbReference type="ChEBI" id="CHEBI:30616"/>
    </ligand>
</feature>
<dbReference type="GO" id="GO:0005524">
    <property type="term" value="F:ATP binding"/>
    <property type="evidence" value="ECO:0007669"/>
    <property type="project" value="UniProtKB-UniRule"/>
</dbReference>
<dbReference type="GO" id="GO:0005737">
    <property type="term" value="C:cytoplasm"/>
    <property type="evidence" value="ECO:0007669"/>
    <property type="project" value="UniProtKB-SubCell"/>
</dbReference>
<feature type="domain" description="Lysidine-tRNA(Ile) synthetase C-terminal" evidence="9">
    <location>
        <begin position="374"/>
        <end position="446"/>
    </location>
</feature>
<evidence type="ECO:0000256" key="6">
    <source>
        <dbReference type="ARBA" id="ARBA00022840"/>
    </source>
</evidence>
<keyword evidence="3 8" id="KW-0436">Ligase</keyword>
<dbReference type="STRING" id="185007.SAMN02910350_00130"/>
<keyword evidence="6 8" id="KW-0067">ATP-binding</keyword>
<dbReference type="HAMAP" id="MF_01161">
    <property type="entry name" value="tRNA_Ile_lys_synt"/>
    <property type="match status" value="1"/>
</dbReference>
<dbReference type="NCBIfam" id="TIGR02433">
    <property type="entry name" value="lysidine_TilS_C"/>
    <property type="match status" value="1"/>
</dbReference>
<dbReference type="InterPro" id="IPR011063">
    <property type="entry name" value="TilS/TtcA_N"/>
</dbReference>
<evidence type="ECO:0000256" key="4">
    <source>
        <dbReference type="ARBA" id="ARBA00022694"/>
    </source>
</evidence>
<dbReference type="Gene3D" id="3.40.50.620">
    <property type="entry name" value="HUPs"/>
    <property type="match status" value="1"/>
</dbReference>
<evidence type="ECO:0000256" key="3">
    <source>
        <dbReference type="ARBA" id="ARBA00022598"/>
    </source>
</evidence>
<name>A0A1M6DF14_PSEXY</name>
<evidence type="ECO:0000256" key="1">
    <source>
        <dbReference type="ARBA" id="ARBA00004496"/>
    </source>
</evidence>
<dbReference type="InterPro" id="IPR012795">
    <property type="entry name" value="tRNA_Ile_lys_synt_N"/>
</dbReference>
<evidence type="ECO:0000313" key="10">
    <source>
        <dbReference type="EMBL" id="SHI71715.1"/>
    </source>
</evidence>
<reference evidence="10 11" key="1">
    <citation type="submission" date="2016-11" db="EMBL/GenBank/DDBJ databases">
        <authorList>
            <person name="Jaros S."/>
            <person name="Januszkiewicz K."/>
            <person name="Wedrychowicz H."/>
        </authorList>
    </citation>
    <scope>NUCLEOTIDE SEQUENCE [LARGE SCALE GENOMIC DNA]</scope>
    <source>
        <strain evidence="10 11">DSM 14809</strain>
    </source>
</reference>
<evidence type="ECO:0000256" key="7">
    <source>
        <dbReference type="ARBA" id="ARBA00048539"/>
    </source>
</evidence>
<comment type="function">
    <text evidence="8">Ligates lysine onto the cytidine present at position 34 of the AUA codon-specific tRNA(Ile) that contains the anticodon CAU, in an ATP-dependent manner. Cytidine is converted to lysidine, thus changing the amino acid specificity of the tRNA from methionine to isoleucine.</text>
</comment>
<evidence type="ECO:0000256" key="2">
    <source>
        <dbReference type="ARBA" id="ARBA00022490"/>
    </source>
</evidence>
<gene>
    <name evidence="8" type="primary">tilS</name>
    <name evidence="10" type="ORF">SAMN02745725_00954</name>
</gene>
<dbReference type="CDD" id="cd01992">
    <property type="entry name" value="TilS_N"/>
    <property type="match status" value="1"/>
</dbReference>
<dbReference type="PANTHER" id="PTHR43033">
    <property type="entry name" value="TRNA(ILE)-LYSIDINE SYNTHASE-RELATED"/>
    <property type="match status" value="1"/>
</dbReference>
<dbReference type="OrthoDB" id="9807403at2"/>
<dbReference type="SUPFAM" id="SSF52402">
    <property type="entry name" value="Adenine nucleotide alpha hydrolases-like"/>
    <property type="match status" value="1"/>
</dbReference>
<dbReference type="Pfam" id="PF01171">
    <property type="entry name" value="ATP_bind_3"/>
    <property type="match status" value="1"/>
</dbReference>
<keyword evidence="4 8" id="KW-0819">tRNA processing</keyword>
<keyword evidence="5 8" id="KW-0547">Nucleotide-binding</keyword>
<dbReference type="Pfam" id="PF11734">
    <property type="entry name" value="TilS_C"/>
    <property type="match status" value="1"/>
</dbReference>
<comment type="similarity">
    <text evidence="8">Belongs to the tRNA(Ile)-lysidine synthase family.</text>
</comment>